<dbReference type="WBParaSite" id="PSAMB.scaffold2432size31617.g17827.t1">
    <property type="protein sequence ID" value="PSAMB.scaffold2432size31617.g17827.t1"/>
    <property type="gene ID" value="PSAMB.scaffold2432size31617.g17827"/>
</dbReference>
<accession>A0A914VUW3</accession>
<dbReference type="Proteomes" id="UP000887566">
    <property type="component" value="Unplaced"/>
</dbReference>
<keyword evidence="1" id="KW-1133">Transmembrane helix</keyword>
<evidence type="ECO:0000313" key="3">
    <source>
        <dbReference type="WBParaSite" id="PSAMB.scaffold2432size31617.g17827.t1"/>
    </source>
</evidence>
<organism evidence="2 3">
    <name type="scientific">Plectus sambesii</name>
    <dbReference type="NCBI Taxonomy" id="2011161"/>
    <lineage>
        <taxon>Eukaryota</taxon>
        <taxon>Metazoa</taxon>
        <taxon>Ecdysozoa</taxon>
        <taxon>Nematoda</taxon>
        <taxon>Chromadorea</taxon>
        <taxon>Plectida</taxon>
        <taxon>Plectina</taxon>
        <taxon>Plectoidea</taxon>
        <taxon>Plectidae</taxon>
        <taxon>Plectus</taxon>
    </lineage>
</organism>
<keyword evidence="1" id="KW-0472">Membrane</keyword>
<sequence>MDENRARAFFEDYRRFLDVFDHVSAMRTAMERMELYILVMVVLLASVVAGSAVAMTVYALSKACRDPYRFPTPKFSPVRSMRDSAMTTLETRHGPFVKVATNPCEPCTTSAEARRL</sequence>
<proteinExistence type="predicted"/>
<evidence type="ECO:0000256" key="1">
    <source>
        <dbReference type="SAM" id="Phobius"/>
    </source>
</evidence>
<name>A0A914VUW3_9BILA</name>
<reference evidence="3" key="1">
    <citation type="submission" date="2022-11" db="UniProtKB">
        <authorList>
            <consortium name="WormBaseParasite"/>
        </authorList>
    </citation>
    <scope>IDENTIFICATION</scope>
</reference>
<dbReference type="AlphaFoldDB" id="A0A914VUW3"/>
<evidence type="ECO:0000313" key="2">
    <source>
        <dbReference type="Proteomes" id="UP000887566"/>
    </source>
</evidence>
<feature type="transmembrane region" description="Helical" evidence="1">
    <location>
        <begin position="35"/>
        <end position="60"/>
    </location>
</feature>
<protein>
    <submittedName>
        <fullName evidence="3">Uncharacterized protein</fullName>
    </submittedName>
</protein>
<keyword evidence="1" id="KW-0812">Transmembrane</keyword>
<keyword evidence="2" id="KW-1185">Reference proteome</keyword>